<sequence>MLAAVDKSVEVERFRKALSTKHGVCCCESLEQSKRTIVHDWHNQWLATTCLDEGKQCDALEGYCMLSEKNMTSLHVQKVYL</sequence>
<dbReference type="Proteomes" id="UP000030764">
    <property type="component" value="Unassembled WGS sequence"/>
</dbReference>
<proteinExistence type="predicted"/>
<gene>
    <name evidence="1" type="ORF">M513_02125</name>
    <name evidence="2" type="ORF">M514_02125</name>
</gene>
<evidence type="ECO:0000313" key="3">
    <source>
        <dbReference type="Proteomes" id="UP000030764"/>
    </source>
</evidence>
<dbReference type="AlphaFoldDB" id="A0A085MI22"/>
<accession>A0A085MI22</accession>
<organism evidence="1 3">
    <name type="scientific">Trichuris suis</name>
    <name type="common">pig whipworm</name>
    <dbReference type="NCBI Taxonomy" id="68888"/>
    <lineage>
        <taxon>Eukaryota</taxon>
        <taxon>Metazoa</taxon>
        <taxon>Ecdysozoa</taxon>
        <taxon>Nematoda</taxon>
        <taxon>Enoplea</taxon>
        <taxon>Dorylaimia</taxon>
        <taxon>Trichinellida</taxon>
        <taxon>Trichuridae</taxon>
        <taxon>Trichuris</taxon>
    </lineage>
</organism>
<evidence type="ECO:0000313" key="1">
    <source>
        <dbReference type="EMBL" id="KFD56868.1"/>
    </source>
</evidence>
<dbReference type="EMBL" id="KL363191">
    <property type="protein sequence ID" value="KFD56868.1"/>
    <property type="molecule type" value="Genomic_DNA"/>
</dbReference>
<dbReference type="Proteomes" id="UP000030758">
    <property type="component" value="Unassembled WGS sequence"/>
</dbReference>
<keyword evidence="3" id="KW-1185">Reference proteome</keyword>
<evidence type="ECO:0000313" key="2">
    <source>
        <dbReference type="EMBL" id="KFD61710.1"/>
    </source>
</evidence>
<name>A0A085MI22_9BILA</name>
<dbReference type="EMBL" id="KL367614">
    <property type="protein sequence ID" value="KFD61710.1"/>
    <property type="molecule type" value="Genomic_DNA"/>
</dbReference>
<reference evidence="1 3" key="1">
    <citation type="journal article" date="2014" name="Nat. Genet.">
        <title>Genome and transcriptome of the porcine whipworm Trichuris suis.</title>
        <authorList>
            <person name="Jex A.R."/>
            <person name="Nejsum P."/>
            <person name="Schwarz E.M."/>
            <person name="Hu L."/>
            <person name="Young N.D."/>
            <person name="Hall R.S."/>
            <person name="Korhonen P.K."/>
            <person name="Liao S."/>
            <person name="Thamsborg S."/>
            <person name="Xia J."/>
            <person name="Xu P."/>
            <person name="Wang S."/>
            <person name="Scheerlinck J.P."/>
            <person name="Hofmann A."/>
            <person name="Sternberg P.W."/>
            <person name="Wang J."/>
            <person name="Gasser R.B."/>
        </authorList>
    </citation>
    <scope>NUCLEOTIDE SEQUENCE [LARGE SCALE GENOMIC DNA]</scope>
    <source>
        <strain evidence="2">DCEP-RM93F</strain>
        <strain evidence="1">DCEP-RM93M</strain>
    </source>
</reference>
<protein>
    <submittedName>
        <fullName evidence="1">Uncharacterized protein</fullName>
    </submittedName>
</protein>